<evidence type="ECO:0000313" key="6">
    <source>
        <dbReference type="Proteomes" id="UP001174909"/>
    </source>
</evidence>
<dbReference type="InterPro" id="IPR045093">
    <property type="entry name" value="Cullin"/>
</dbReference>
<dbReference type="Pfam" id="PF00888">
    <property type="entry name" value="Cullin"/>
    <property type="match status" value="1"/>
</dbReference>
<evidence type="ECO:0000313" key="5">
    <source>
        <dbReference type="EMBL" id="CAI8044487.1"/>
    </source>
</evidence>
<protein>
    <submittedName>
        <fullName evidence="5">Cullin-3</fullName>
    </submittedName>
</protein>
<evidence type="ECO:0000259" key="4">
    <source>
        <dbReference type="Pfam" id="PF00888"/>
    </source>
</evidence>
<feature type="domain" description="Cullin N-terminal" evidence="4">
    <location>
        <begin position="29"/>
        <end position="273"/>
    </location>
</feature>
<evidence type="ECO:0000256" key="1">
    <source>
        <dbReference type="ARBA" id="ARBA00006019"/>
    </source>
</evidence>
<dbReference type="FunFam" id="1.20.1310.10:FF:000006">
    <property type="entry name" value="Cullin 3"/>
    <property type="match status" value="1"/>
</dbReference>
<dbReference type="GO" id="GO:0031625">
    <property type="term" value="F:ubiquitin protein ligase binding"/>
    <property type="evidence" value="ECO:0007669"/>
    <property type="project" value="InterPro"/>
</dbReference>
<dbReference type="PANTHER" id="PTHR11932">
    <property type="entry name" value="CULLIN"/>
    <property type="match status" value="1"/>
</dbReference>
<proteinExistence type="inferred from homology"/>
<name>A0AA35XBB4_GEOBA</name>
<comment type="caution">
    <text evidence="5">The sequence shown here is derived from an EMBL/GenBank/DDBJ whole genome shotgun (WGS) entry which is preliminary data.</text>
</comment>
<dbReference type="InterPro" id="IPR016159">
    <property type="entry name" value="Cullin_repeat-like_dom_sf"/>
</dbReference>
<keyword evidence="6" id="KW-1185">Reference proteome</keyword>
<reference evidence="5" key="1">
    <citation type="submission" date="2023-03" db="EMBL/GenBank/DDBJ databases">
        <authorList>
            <person name="Steffen K."/>
            <person name="Cardenas P."/>
        </authorList>
    </citation>
    <scope>NUCLEOTIDE SEQUENCE</scope>
</reference>
<organism evidence="5 6">
    <name type="scientific">Geodia barretti</name>
    <name type="common">Barrett's horny sponge</name>
    <dbReference type="NCBI Taxonomy" id="519541"/>
    <lineage>
        <taxon>Eukaryota</taxon>
        <taxon>Metazoa</taxon>
        <taxon>Porifera</taxon>
        <taxon>Demospongiae</taxon>
        <taxon>Heteroscleromorpha</taxon>
        <taxon>Tetractinellida</taxon>
        <taxon>Astrophorina</taxon>
        <taxon>Geodiidae</taxon>
        <taxon>Geodia</taxon>
    </lineage>
</organism>
<sequence>MSGQKKEGKMRIRAFPQMMDQKYVDDILELLRNAIREIQKKNNSGLSFEELYRNAYTLVLHKQGKRLYTTLREVIQSHLVAEVRVTVLDSLHGNFLEALSMAWTDHQTAMVMIRDILMYMDRVYVQQNEEVNVYDLGLLLFRDEVVHHTTVREHLRRTLLEMVLMERKGEMADRRAVNNACKMLMALGISKRDVYEDDFEKPFLRESREFFRMESQRLLEDNSASVYLKRVERRIAEEGERAQHFLDPSTESRITKVVEDELIKYHMETIVEVHIHICT</sequence>
<comment type="similarity">
    <text evidence="1">Belongs to the cullin family.</text>
</comment>
<dbReference type="EMBL" id="CASHTH010003398">
    <property type="protein sequence ID" value="CAI8044487.1"/>
    <property type="molecule type" value="Genomic_DNA"/>
</dbReference>
<accession>A0AA35XBB4</accession>
<dbReference type="InterPro" id="IPR001373">
    <property type="entry name" value="Cullin_N"/>
</dbReference>
<evidence type="ECO:0000256" key="3">
    <source>
        <dbReference type="ARBA" id="ARBA00022843"/>
    </source>
</evidence>
<keyword evidence="3" id="KW-0832">Ubl conjugation</keyword>
<evidence type="ECO:0000256" key="2">
    <source>
        <dbReference type="ARBA" id="ARBA00022499"/>
    </source>
</evidence>
<dbReference type="SUPFAM" id="SSF74788">
    <property type="entry name" value="Cullin repeat-like"/>
    <property type="match status" value="1"/>
</dbReference>
<dbReference type="Proteomes" id="UP001174909">
    <property type="component" value="Unassembled WGS sequence"/>
</dbReference>
<dbReference type="GO" id="GO:0006511">
    <property type="term" value="P:ubiquitin-dependent protein catabolic process"/>
    <property type="evidence" value="ECO:0007669"/>
    <property type="project" value="InterPro"/>
</dbReference>
<gene>
    <name evidence="5" type="ORF">GBAR_LOCUS24672</name>
</gene>
<dbReference type="AlphaFoldDB" id="A0AA35XBB4"/>
<keyword evidence="2" id="KW-1017">Isopeptide bond</keyword>
<dbReference type="Gene3D" id="1.20.1310.10">
    <property type="entry name" value="Cullin Repeats"/>
    <property type="match status" value="2"/>
</dbReference>
<dbReference type="FunFam" id="1.20.1310.10:FF:000001">
    <property type="entry name" value="Cullin 3"/>
    <property type="match status" value="1"/>
</dbReference>